<accession>A0A423SMJ1</accession>
<dbReference type="Proteomes" id="UP000283509">
    <property type="component" value="Unassembled WGS sequence"/>
</dbReference>
<dbReference type="SMART" id="SM00280">
    <property type="entry name" value="KAZAL"/>
    <property type="match status" value="1"/>
</dbReference>
<reference evidence="6 7" key="2">
    <citation type="submission" date="2019-01" db="EMBL/GenBank/DDBJ databases">
        <title>The decoding of complex shrimp genome reveals the adaptation for benthos swimmer, frequently molting mechanism and breeding impact on genome.</title>
        <authorList>
            <person name="Sun Y."/>
            <person name="Gao Y."/>
            <person name="Yu Y."/>
        </authorList>
    </citation>
    <scope>NUCLEOTIDE SEQUENCE [LARGE SCALE GENOMIC DNA]</scope>
    <source>
        <tissue evidence="6">Muscle</tissue>
    </source>
</reference>
<dbReference type="PANTHER" id="PTHR10913">
    <property type="entry name" value="FOLLISTATIN-RELATED"/>
    <property type="match status" value="1"/>
</dbReference>
<dbReference type="SUPFAM" id="SSF100895">
    <property type="entry name" value="Kazal-type serine protease inhibitors"/>
    <property type="match status" value="1"/>
</dbReference>
<dbReference type="InterPro" id="IPR002350">
    <property type="entry name" value="Kazal_dom"/>
</dbReference>
<dbReference type="EMBL" id="QCYY01003089">
    <property type="protein sequence ID" value="ROT65403.1"/>
    <property type="molecule type" value="Genomic_DNA"/>
</dbReference>
<keyword evidence="3" id="KW-1015">Disulfide bond</keyword>
<dbReference type="OrthoDB" id="10029953at2759"/>
<dbReference type="CDD" id="cd00104">
    <property type="entry name" value="KAZAL_FS"/>
    <property type="match status" value="1"/>
</dbReference>
<dbReference type="Gene3D" id="3.30.60.30">
    <property type="match status" value="1"/>
</dbReference>
<dbReference type="AlphaFoldDB" id="A0A423SMJ1"/>
<gene>
    <name evidence="6" type="ORF">C7M84_016636</name>
</gene>
<evidence type="ECO:0000256" key="3">
    <source>
        <dbReference type="ARBA" id="ARBA00023157"/>
    </source>
</evidence>
<feature type="domain" description="Kazal-like" evidence="5">
    <location>
        <begin position="60"/>
        <end position="111"/>
    </location>
</feature>
<comment type="caution">
    <text evidence="6">The sequence shown here is derived from an EMBL/GenBank/DDBJ whole genome shotgun (WGS) entry which is preliminary data.</text>
</comment>
<dbReference type="PANTHER" id="PTHR10913:SF45">
    <property type="entry name" value="FOLLISTATIN, ISOFORM A-RELATED"/>
    <property type="match status" value="1"/>
</dbReference>
<evidence type="ECO:0000256" key="1">
    <source>
        <dbReference type="ARBA" id="ARBA00022690"/>
    </source>
</evidence>
<keyword evidence="7" id="KW-1185">Reference proteome</keyword>
<evidence type="ECO:0000256" key="2">
    <source>
        <dbReference type="ARBA" id="ARBA00022900"/>
    </source>
</evidence>
<feature type="chain" id="PRO_5019022861" description="Kazal-like domain-containing protein" evidence="4">
    <location>
        <begin position="27"/>
        <end position="126"/>
    </location>
</feature>
<keyword evidence="2" id="KW-0722">Serine protease inhibitor</keyword>
<organism evidence="6 7">
    <name type="scientific">Penaeus vannamei</name>
    <name type="common">Whiteleg shrimp</name>
    <name type="synonym">Litopenaeus vannamei</name>
    <dbReference type="NCBI Taxonomy" id="6689"/>
    <lineage>
        <taxon>Eukaryota</taxon>
        <taxon>Metazoa</taxon>
        <taxon>Ecdysozoa</taxon>
        <taxon>Arthropoda</taxon>
        <taxon>Crustacea</taxon>
        <taxon>Multicrustacea</taxon>
        <taxon>Malacostraca</taxon>
        <taxon>Eumalacostraca</taxon>
        <taxon>Eucarida</taxon>
        <taxon>Decapoda</taxon>
        <taxon>Dendrobranchiata</taxon>
        <taxon>Penaeoidea</taxon>
        <taxon>Penaeidae</taxon>
        <taxon>Penaeus</taxon>
    </lineage>
</organism>
<evidence type="ECO:0000256" key="4">
    <source>
        <dbReference type="SAM" id="SignalP"/>
    </source>
</evidence>
<dbReference type="GO" id="GO:0005576">
    <property type="term" value="C:extracellular region"/>
    <property type="evidence" value="ECO:0007669"/>
    <property type="project" value="TreeGrafter"/>
</dbReference>
<dbReference type="InterPro" id="IPR036058">
    <property type="entry name" value="Kazal_dom_sf"/>
</dbReference>
<dbReference type="InterPro" id="IPR050653">
    <property type="entry name" value="Prot_Inhib_GrowthFact_Antg"/>
</dbReference>
<dbReference type="Pfam" id="PF00050">
    <property type="entry name" value="Kazal_1"/>
    <property type="match status" value="1"/>
</dbReference>
<keyword evidence="1" id="KW-0646">Protease inhibitor</keyword>
<evidence type="ECO:0000259" key="5">
    <source>
        <dbReference type="PROSITE" id="PS51465"/>
    </source>
</evidence>
<name>A0A423SMJ1_PENVA</name>
<evidence type="ECO:0000313" key="7">
    <source>
        <dbReference type="Proteomes" id="UP000283509"/>
    </source>
</evidence>
<reference evidence="6 7" key="1">
    <citation type="submission" date="2018-04" db="EMBL/GenBank/DDBJ databases">
        <authorList>
            <person name="Zhang X."/>
            <person name="Yuan J."/>
            <person name="Li F."/>
            <person name="Xiang J."/>
        </authorList>
    </citation>
    <scope>NUCLEOTIDE SEQUENCE [LARGE SCALE GENOMIC DNA]</scope>
    <source>
        <tissue evidence="6">Muscle</tissue>
    </source>
</reference>
<feature type="signal peptide" evidence="4">
    <location>
        <begin position="1"/>
        <end position="26"/>
    </location>
</feature>
<proteinExistence type="predicted"/>
<keyword evidence="4" id="KW-0732">Signal</keyword>
<sequence length="126" mass="12832">MAASANLKRLSLALLLASLAPQVTLAQEASLGQLDPDYLPPRPASPFKPAGNVALVAEAAPAPADCSQVCPFDYSPVCGSDGVTYTNECTFSVAVCKDSGLRRLYAGACGACWGAWPRGTAAGLAS</sequence>
<dbReference type="PROSITE" id="PS51465">
    <property type="entry name" value="KAZAL_2"/>
    <property type="match status" value="1"/>
</dbReference>
<evidence type="ECO:0000313" key="6">
    <source>
        <dbReference type="EMBL" id="ROT65403.1"/>
    </source>
</evidence>
<protein>
    <recommendedName>
        <fullName evidence="5">Kazal-like domain-containing protein</fullName>
    </recommendedName>
</protein>